<gene>
    <name evidence="5" type="ORF">H9872_00715</name>
</gene>
<dbReference type="InterPro" id="IPR039425">
    <property type="entry name" value="RNA_pol_sigma-70-like"/>
</dbReference>
<evidence type="ECO:0000313" key="5">
    <source>
        <dbReference type="EMBL" id="MBU3803266.1"/>
    </source>
</evidence>
<dbReference type="InterPro" id="IPR036388">
    <property type="entry name" value="WH-like_DNA-bd_sf"/>
</dbReference>
<dbReference type="GO" id="GO:0003677">
    <property type="term" value="F:DNA binding"/>
    <property type="evidence" value="ECO:0007669"/>
    <property type="project" value="InterPro"/>
</dbReference>
<dbReference type="PANTHER" id="PTHR43133:SF51">
    <property type="entry name" value="RNA POLYMERASE SIGMA FACTOR"/>
    <property type="match status" value="1"/>
</dbReference>
<dbReference type="AlphaFoldDB" id="A0A9E2NJY1"/>
<sequence>MSNRGKRGREELLDTIEQNEVLNQISRLQYKYKEVILLYYYQELKVSEIAEILNISEGTIKMRLNRARKKLGESLSEVSIYG</sequence>
<evidence type="ECO:0000313" key="6">
    <source>
        <dbReference type="Proteomes" id="UP000824229"/>
    </source>
</evidence>
<evidence type="ECO:0000256" key="2">
    <source>
        <dbReference type="ARBA" id="ARBA00023082"/>
    </source>
</evidence>
<dbReference type="InterPro" id="IPR014284">
    <property type="entry name" value="RNA_pol_sigma-70_dom"/>
</dbReference>
<dbReference type="Gene3D" id="1.10.10.10">
    <property type="entry name" value="Winged helix-like DNA-binding domain superfamily/Winged helix DNA-binding domain"/>
    <property type="match status" value="1"/>
</dbReference>
<evidence type="ECO:0000256" key="3">
    <source>
        <dbReference type="ARBA" id="ARBA00023163"/>
    </source>
</evidence>
<dbReference type="GO" id="GO:0016987">
    <property type="term" value="F:sigma factor activity"/>
    <property type="evidence" value="ECO:0007669"/>
    <property type="project" value="UniProtKB-KW"/>
</dbReference>
<comment type="caution">
    <text evidence="5">The sequence shown here is derived from an EMBL/GenBank/DDBJ whole genome shotgun (WGS) entry which is preliminary data.</text>
</comment>
<dbReference type="InterPro" id="IPR013249">
    <property type="entry name" value="RNA_pol_sigma70_r4_t2"/>
</dbReference>
<dbReference type="SUPFAM" id="SSF88659">
    <property type="entry name" value="Sigma3 and sigma4 domains of RNA polymerase sigma factors"/>
    <property type="match status" value="1"/>
</dbReference>
<dbReference type="Proteomes" id="UP000824229">
    <property type="component" value="Unassembled WGS sequence"/>
</dbReference>
<dbReference type="EMBL" id="JAHLFQ010000015">
    <property type="protein sequence ID" value="MBU3803266.1"/>
    <property type="molecule type" value="Genomic_DNA"/>
</dbReference>
<feature type="domain" description="RNA polymerase sigma factor 70 region 4 type 2" evidence="4">
    <location>
        <begin position="19"/>
        <end position="71"/>
    </location>
</feature>
<dbReference type="PANTHER" id="PTHR43133">
    <property type="entry name" value="RNA POLYMERASE ECF-TYPE SIGMA FACTO"/>
    <property type="match status" value="1"/>
</dbReference>
<dbReference type="InterPro" id="IPR013324">
    <property type="entry name" value="RNA_pol_sigma_r3/r4-like"/>
</dbReference>
<dbReference type="NCBIfam" id="TIGR02937">
    <property type="entry name" value="sigma70-ECF"/>
    <property type="match status" value="1"/>
</dbReference>
<dbReference type="CDD" id="cd06171">
    <property type="entry name" value="Sigma70_r4"/>
    <property type="match status" value="1"/>
</dbReference>
<evidence type="ECO:0000259" key="4">
    <source>
        <dbReference type="Pfam" id="PF08281"/>
    </source>
</evidence>
<keyword evidence="3" id="KW-0804">Transcription</keyword>
<accession>A0A9E2NJY1</accession>
<evidence type="ECO:0000256" key="1">
    <source>
        <dbReference type="ARBA" id="ARBA00023015"/>
    </source>
</evidence>
<keyword evidence="2" id="KW-0731">Sigma factor</keyword>
<reference evidence="5" key="1">
    <citation type="journal article" date="2021" name="PeerJ">
        <title>Extensive microbial diversity within the chicken gut microbiome revealed by metagenomics and culture.</title>
        <authorList>
            <person name="Gilroy R."/>
            <person name="Ravi A."/>
            <person name="Getino M."/>
            <person name="Pursley I."/>
            <person name="Horton D.L."/>
            <person name="Alikhan N.F."/>
            <person name="Baker D."/>
            <person name="Gharbi K."/>
            <person name="Hall N."/>
            <person name="Watson M."/>
            <person name="Adriaenssens E.M."/>
            <person name="Foster-Nyarko E."/>
            <person name="Jarju S."/>
            <person name="Secka A."/>
            <person name="Antonio M."/>
            <person name="Oren A."/>
            <person name="Chaudhuri R.R."/>
            <person name="La Ragione R."/>
            <person name="Hildebrand F."/>
            <person name="Pallen M.J."/>
        </authorList>
    </citation>
    <scope>NUCLEOTIDE SEQUENCE</scope>
    <source>
        <strain evidence="5">B5-657</strain>
    </source>
</reference>
<protein>
    <submittedName>
        <fullName evidence="5">RNA polymerase sigma factor</fullName>
    </submittedName>
</protein>
<proteinExistence type="predicted"/>
<organism evidence="5 6">
    <name type="scientific">Candidatus Cellulosilyticum pullistercoris</name>
    <dbReference type="NCBI Taxonomy" id="2838521"/>
    <lineage>
        <taxon>Bacteria</taxon>
        <taxon>Bacillati</taxon>
        <taxon>Bacillota</taxon>
        <taxon>Clostridia</taxon>
        <taxon>Lachnospirales</taxon>
        <taxon>Cellulosilyticaceae</taxon>
        <taxon>Cellulosilyticum</taxon>
    </lineage>
</organism>
<reference evidence="5" key="2">
    <citation type="submission" date="2021-04" db="EMBL/GenBank/DDBJ databases">
        <authorList>
            <person name="Gilroy R."/>
        </authorList>
    </citation>
    <scope>NUCLEOTIDE SEQUENCE</scope>
    <source>
        <strain evidence="5">B5-657</strain>
    </source>
</reference>
<dbReference type="Pfam" id="PF08281">
    <property type="entry name" value="Sigma70_r4_2"/>
    <property type="match status" value="1"/>
</dbReference>
<name>A0A9E2NJY1_9FIRM</name>
<keyword evidence="1" id="KW-0805">Transcription regulation</keyword>
<dbReference type="GO" id="GO:0006352">
    <property type="term" value="P:DNA-templated transcription initiation"/>
    <property type="evidence" value="ECO:0007669"/>
    <property type="project" value="InterPro"/>
</dbReference>